<proteinExistence type="predicted"/>
<gene>
    <name evidence="1" type="ORF">DERYTH_LOCUS26986</name>
</gene>
<sequence>RFSASYAVMCLKHKIKVICNESWHLYNLGNYDYARNDVKITIRANMTFLPR</sequence>
<accession>A0A9N9PHH0</accession>
<feature type="non-terminal residue" evidence="1">
    <location>
        <position position="51"/>
    </location>
</feature>
<keyword evidence="2" id="KW-1185">Reference proteome</keyword>
<organism evidence="1 2">
    <name type="scientific">Dentiscutata erythropus</name>
    <dbReference type="NCBI Taxonomy" id="1348616"/>
    <lineage>
        <taxon>Eukaryota</taxon>
        <taxon>Fungi</taxon>
        <taxon>Fungi incertae sedis</taxon>
        <taxon>Mucoromycota</taxon>
        <taxon>Glomeromycotina</taxon>
        <taxon>Glomeromycetes</taxon>
        <taxon>Diversisporales</taxon>
        <taxon>Gigasporaceae</taxon>
        <taxon>Dentiscutata</taxon>
    </lineage>
</organism>
<dbReference type="EMBL" id="CAJVPY010059570">
    <property type="protein sequence ID" value="CAG8820607.1"/>
    <property type="molecule type" value="Genomic_DNA"/>
</dbReference>
<feature type="non-terminal residue" evidence="1">
    <location>
        <position position="1"/>
    </location>
</feature>
<evidence type="ECO:0000313" key="2">
    <source>
        <dbReference type="Proteomes" id="UP000789405"/>
    </source>
</evidence>
<reference evidence="1" key="1">
    <citation type="submission" date="2021-06" db="EMBL/GenBank/DDBJ databases">
        <authorList>
            <person name="Kallberg Y."/>
            <person name="Tangrot J."/>
            <person name="Rosling A."/>
        </authorList>
    </citation>
    <scope>NUCLEOTIDE SEQUENCE</scope>
    <source>
        <strain evidence="1">MA453B</strain>
    </source>
</reference>
<dbReference type="AlphaFoldDB" id="A0A9N9PHH0"/>
<comment type="caution">
    <text evidence="1">The sequence shown here is derived from an EMBL/GenBank/DDBJ whole genome shotgun (WGS) entry which is preliminary data.</text>
</comment>
<evidence type="ECO:0000313" key="1">
    <source>
        <dbReference type="EMBL" id="CAG8820607.1"/>
    </source>
</evidence>
<protein>
    <submittedName>
        <fullName evidence="1">11742_t:CDS:1</fullName>
    </submittedName>
</protein>
<dbReference type="Proteomes" id="UP000789405">
    <property type="component" value="Unassembled WGS sequence"/>
</dbReference>
<name>A0A9N9PHH0_9GLOM</name>